<keyword evidence="2" id="KW-1185">Reference proteome</keyword>
<evidence type="ECO:0000313" key="2">
    <source>
        <dbReference type="Proteomes" id="UP000430692"/>
    </source>
</evidence>
<sequence>MTPKPFWWINKSTANCMEAVRNYYESTPREKWTEDGLKRKLSGLLNLLKKYKSDELHGVQEFQARLQLLLEAMNVKPNGNRDEAIRLLLRAARLHYDEDQTLAGIWHRRCETDNCWDQQNQVAAVVWEEHSSSPIRVQLLNAADTLQRQAEELL</sequence>
<dbReference type="AlphaFoldDB" id="A0A6I4VU24"/>
<reference evidence="1 2" key="1">
    <citation type="submission" date="2019-12" db="EMBL/GenBank/DDBJ databases">
        <title>Whole-genome analyses of novel actinobacteria.</title>
        <authorList>
            <person name="Sahin N."/>
            <person name="Saygin H."/>
        </authorList>
    </citation>
    <scope>NUCLEOTIDE SEQUENCE [LARGE SCALE GENOMIC DNA]</scope>
    <source>
        <strain evidence="1 2">KC615</strain>
    </source>
</reference>
<organism evidence="1 2">
    <name type="scientific">Shimazuella alba</name>
    <dbReference type="NCBI Taxonomy" id="2690964"/>
    <lineage>
        <taxon>Bacteria</taxon>
        <taxon>Bacillati</taxon>
        <taxon>Bacillota</taxon>
        <taxon>Bacilli</taxon>
        <taxon>Bacillales</taxon>
        <taxon>Thermoactinomycetaceae</taxon>
        <taxon>Shimazuella</taxon>
    </lineage>
</organism>
<gene>
    <name evidence="1" type="ORF">GSM42_16520</name>
</gene>
<evidence type="ECO:0000313" key="1">
    <source>
        <dbReference type="EMBL" id="MXQ55289.1"/>
    </source>
</evidence>
<accession>A0A6I4VU24</accession>
<protein>
    <submittedName>
        <fullName evidence="1">Uncharacterized protein</fullName>
    </submittedName>
</protein>
<name>A0A6I4VU24_9BACL</name>
<dbReference type="RefSeq" id="WP_160802641.1">
    <property type="nucleotide sequence ID" value="NZ_WUUL01000013.1"/>
</dbReference>
<proteinExistence type="predicted"/>
<dbReference type="EMBL" id="WUUL01000013">
    <property type="protein sequence ID" value="MXQ55289.1"/>
    <property type="molecule type" value="Genomic_DNA"/>
</dbReference>
<comment type="caution">
    <text evidence="1">The sequence shown here is derived from an EMBL/GenBank/DDBJ whole genome shotgun (WGS) entry which is preliminary data.</text>
</comment>
<dbReference type="Proteomes" id="UP000430692">
    <property type="component" value="Unassembled WGS sequence"/>
</dbReference>